<dbReference type="Pfam" id="PF04247">
    <property type="entry name" value="SirB"/>
    <property type="match status" value="1"/>
</dbReference>
<dbReference type="PANTHER" id="PTHR39594:SF1">
    <property type="entry name" value="PROTEIN YCHQ"/>
    <property type="match status" value="1"/>
</dbReference>
<dbReference type="PIRSF" id="PIRSF005610">
    <property type="entry name" value="SirB"/>
    <property type="match status" value="1"/>
</dbReference>
<dbReference type="EMBL" id="JAVDTT010000001">
    <property type="protein sequence ID" value="MDR6840035.1"/>
    <property type="molecule type" value="Genomic_DNA"/>
</dbReference>
<organism evidence="2 3">
    <name type="scientific">Pseudoxanthomonas sacheonensis</name>
    <dbReference type="NCBI Taxonomy" id="443615"/>
    <lineage>
        <taxon>Bacteria</taxon>
        <taxon>Pseudomonadati</taxon>
        <taxon>Pseudomonadota</taxon>
        <taxon>Gammaproteobacteria</taxon>
        <taxon>Lysobacterales</taxon>
        <taxon>Lysobacteraceae</taxon>
        <taxon>Pseudoxanthomonas</taxon>
    </lineage>
</organism>
<proteinExistence type="predicted"/>
<dbReference type="RefSeq" id="WP_310089862.1">
    <property type="nucleotide sequence ID" value="NZ_JAVDTT010000001.1"/>
</dbReference>
<reference evidence="2 3" key="1">
    <citation type="submission" date="2023-07" db="EMBL/GenBank/DDBJ databases">
        <title>Sorghum-associated microbial communities from plants grown in Nebraska, USA.</title>
        <authorList>
            <person name="Schachtman D."/>
        </authorList>
    </citation>
    <scope>NUCLEOTIDE SEQUENCE [LARGE SCALE GENOMIC DNA]</scope>
    <source>
        <strain evidence="2 3">BE107</strain>
    </source>
</reference>
<keyword evidence="1" id="KW-1133">Transmembrane helix</keyword>
<comment type="caution">
    <text evidence="2">The sequence shown here is derived from an EMBL/GenBank/DDBJ whole genome shotgun (WGS) entry which is preliminary data.</text>
</comment>
<keyword evidence="1" id="KW-0472">Membrane</keyword>
<keyword evidence="1" id="KW-0812">Transmembrane</keyword>
<accession>A0ABU1RQ36</accession>
<evidence type="ECO:0000313" key="2">
    <source>
        <dbReference type="EMBL" id="MDR6840035.1"/>
    </source>
</evidence>
<evidence type="ECO:0000256" key="1">
    <source>
        <dbReference type="SAM" id="Phobius"/>
    </source>
</evidence>
<dbReference type="InterPro" id="IPR007360">
    <property type="entry name" value="SirB"/>
</dbReference>
<keyword evidence="3" id="KW-1185">Reference proteome</keyword>
<feature type="transmembrane region" description="Helical" evidence="1">
    <location>
        <begin position="71"/>
        <end position="93"/>
    </location>
</feature>
<feature type="transmembrane region" description="Helical" evidence="1">
    <location>
        <begin position="12"/>
        <end position="33"/>
    </location>
</feature>
<gene>
    <name evidence="2" type="ORF">J2W94_000299</name>
</gene>
<feature type="transmembrane region" description="Helical" evidence="1">
    <location>
        <begin position="45"/>
        <end position="65"/>
    </location>
</feature>
<feature type="transmembrane region" description="Helical" evidence="1">
    <location>
        <begin position="105"/>
        <end position="124"/>
    </location>
</feature>
<evidence type="ECO:0000313" key="3">
    <source>
        <dbReference type="Proteomes" id="UP001254759"/>
    </source>
</evidence>
<sequence>MIEFYAQIKWVHIASIIASGLLFLFRGSLVLAGRERIAMLAPLRFLSYSIDTVLLSAALMLLTILPHAMYANGWLTLKLVLVVVYVVLGSLALKRGRTAGVRAGSFVAGLAVYLTIVGIARIHHPWGWLHYWMG</sequence>
<dbReference type="Proteomes" id="UP001254759">
    <property type="component" value="Unassembled WGS sequence"/>
</dbReference>
<dbReference type="PANTHER" id="PTHR39594">
    <property type="entry name" value="PROTEIN YCHQ"/>
    <property type="match status" value="1"/>
</dbReference>
<name>A0ABU1RQ36_9GAMM</name>
<protein>
    <submittedName>
        <fullName evidence="2">Membrane protein SirB2</fullName>
    </submittedName>
</protein>